<dbReference type="SUPFAM" id="SSF53474">
    <property type="entry name" value="alpha/beta-Hydrolases"/>
    <property type="match status" value="1"/>
</dbReference>
<dbReference type="PANTHER" id="PTHR43918">
    <property type="entry name" value="ACETYLCHOLINESTERASE"/>
    <property type="match status" value="1"/>
</dbReference>
<feature type="region of interest" description="Disordered" evidence="9">
    <location>
        <begin position="187"/>
        <end position="209"/>
    </location>
</feature>
<dbReference type="Pfam" id="PF06839">
    <property type="entry name" value="Zn_ribbon_GRF"/>
    <property type="match status" value="1"/>
</dbReference>
<evidence type="ECO:0000256" key="3">
    <source>
        <dbReference type="ARBA" id="ARBA00022723"/>
    </source>
</evidence>
<dbReference type="InterPro" id="IPR002018">
    <property type="entry name" value="CarbesteraseB"/>
</dbReference>
<dbReference type="EMBL" id="LR900318">
    <property type="protein sequence ID" value="CAD7245195.1"/>
    <property type="molecule type" value="Genomic_DNA"/>
</dbReference>
<dbReference type="GO" id="GO:0005886">
    <property type="term" value="C:plasma membrane"/>
    <property type="evidence" value="ECO:0007669"/>
    <property type="project" value="TreeGrafter"/>
</dbReference>
<dbReference type="InterPro" id="IPR010666">
    <property type="entry name" value="Znf_GRF"/>
</dbReference>
<evidence type="ECO:0000313" key="12">
    <source>
        <dbReference type="Proteomes" id="UP000677054"/>
    </source>
</evidence>
<evidence type="ECO:0000313" key="11">
    <source>
        <dbReference type="EMBL" id="CAD7245195.1"/>
    </source>
</evidence>
<evidence type="ECO:0000256" key="4">
    <source>
        <dbReference type="ARBA" id="ARBA00022771"/>
    </source>
</evidence>
<dbReference type="EMBL" id="CAJPEV010000801">
    <property type="protein sequence ID" value="CAG0888638.1"/>
    <property type="molecule type" value="Genomic_DNA"/>
</dbReference>
<feature type="compositionally biased region" description="Polar residues" evidence="9">
    <location>
        <begin position="119"/>
        <end position="128"/>
    </location>
</feature>
<dbReference type="GO" id="GO:0003990">
    <property type="term" value="F:acetylcholinesterase activity"/>
    <property type="evidence" value="ECO:0007669"/>
    <property type="project" value="TreeGrafter"/>
</dbReference>
<dbReference type="GO" id="GO:0008270">
    <property type="term" value="F:zinc ion binding"/>
    <property type="evidence" value="ECO:0007669"/>
    <property type="project" value="UniProtKB-KW"/>
</dbReference>
<comment type="similarity">
    <text evidence="1">Belongs to the type-B carboxylesterase/lipase family.</text>
</comment>
<evidence type="ECO:0000256" key="7">
    <source>
        <dbReference type="ARBA" id="ARBA00023180"/>
    </source>
</evidence>
<dbReference type="InterPro" id="IPR050654">
    <property type="entry name" value="AChE-related_enzymes"/>
</dbReference>
<dbReference type="GO" id="GO:0005615">
    <property type="term" value="C:extracellular space"/>
    <property type="evidence" value="ECO:0007669"/>
    <property type="project" value="TreeGrafter"/>
</dbReference>
<evidence type="ECO:0000256" key="6">
    <source>
        <dbReference type="ARBA" id="ARBA00022833"/>
    </source>
</evidence>
<sequence>MGADLKWLRSLKDIFKNGCTPVSMDTFLDKLASNNLISVLQEKDLRAKESSKQIDDTFFILLDKDPKPTRKSVQRILEEMNGSDIIEMLPVDASSPIPNANPAQGTMNRNNGRDGAMSLPSTSANGRNATLSNFTQDNAIVCSACKQETVSHITKGGVNKGRRYYKCAKPQGSQCQKFFSWADAPPEAQNARVPSDSPGGMSTSTPAAPNALTENVPNCDCGIPAQIAHSEKGMKRTWLEACILLLVLVPDDVLSIHDVLVATTTGAIRGYARKVHEGKIVLSFTGIPYAKPPIGDLRFQKPVPVDPWSGFVNATTLPNSCFQEPSNYFDGAPSALLISLYLYS</sequence>
<dbReference type="Gene3D" id="3.40.50.1820">
    <property type="entry name" value="alpha/beta hydrolase"/>
    <property type="match status" value="1"/>
</dbReference>
<feature type="domain" description="GRF-type" evidence="10">
    <location>
        <begin position="142"/>
        <end position="185"/>
    </location>
</feature>
<evidence type="ECO:0000256" key="5">
    <source>
        <dbReference type="ARBA" id="ARBA00022801"/>
    </source>
</evidence>
<dbReference type="InterPro" id="IPR029058">
    <property type="entry name" value="AB_hydrolase_fold"/>
</dbReference>
<proteinExistence type="inferred from homology"/>
<dbReference type="Proteomes" id="UP000677054">
    <property type="component" value="Unassembled WGS sequence"/>
</dbReference>
<keyword evidence="4 8" id="KW-0863">Zinc-finger</keyword>
<reference evidence="11" key="1">
    <citation type="submission" date="2020-11" db="EMBL/GenBank/DDBJ databases">
        <authorList>
            <person name="Tran Van P."/>
        </authorList>
    </citation>
    <scope>NUCLEOTIDE SEQUENCE</scope>
</reference>
<dbReference type="PANTHER" id="PTHR43918:SF4">
    <property type="entry name" value="CARBOXYLIC ESTER HYDROLASE"/>
    <property type="match status" value="1"/>
</dbReference>
<dbReference type="AlphaFoldDB" id="A0A7R9A6B6"/>
<evidence type="ECO:0000259" key="10">
    <source>
        <dbReference type="PROSITE" id="PS51999"/>
    </source>
</evidence>
<keyword evidence="12" id="KW-1185">Reference proteome</keyword>
<feature type="compositionally biased region" description="Polar residues" evidence="9">
    <location>
        <begin position="101"/>
        <end position="110"/>
    </location>
</feature>
<keyword evidence="6" id="KW-0862">Zinc</keyword>
<dbReference type="GO" id="GO:0006581">
    <property type="term" value="P:acetylcholine catabolic process"/>
    <property type="evidence" value="ECO:0007669"/>
    <property type="project" value="TreeGrafter"/>
</dbReference>
<feature type="region of interest" description="Disordered" evidence="9">
    <location>
        <begin position="101"/>
        <end position="128"/>
    </location>
</feature>
<dbReference type="Pfam" id="PF00135">
    <property type="entry name" value="COesterase"/>
    <property type="match status" value="1"/>
</dbReference>
<organism evidence="11">
    <name type="scientific">Darwinula stevensoni</name>
    <dbReference type="NCBI Taxonomy" id="69355"/>
    <lineage>
        <taxon>Eukaryota</taxon>
        <taxon>Metazoa</taxon>
        <taxon>Ecdysozoa</taxon>
        <taxon>Arthropoda</taxon>
        <taxon>Crustacea</taxon>
        <taxon>Oligostraca</taxon>
        <taxon>Ostracoda</taxon>
        <taxon>Podocopa</taxon>
        <taxon>Podocopida</taxon>
        <taxon>Darwinulocopina</taxon>
        <taxon>Darwinuloidea</taxon>
        <taxon>Darwinulidae</taxon>
        <taxon>Darwinula</taxon>
    </lineage>
</organism>
<evidence type="ECO:0000256" key="1">
    <source>
        <dbReference type="ARBA" id="ARBA00005964"/>
    </source>
</evidence>
<protein>
    <recommendedName>
        <fullName evidence="10">GRF-type domain-containing protein</fullName>
    </recommendedName>
</protein>
<dbReference type="GO" id="GO:0019695">
    <property type="term" value="P:choline metabolic process"/>
    <property type="evidence" value="ECO:0007669"/>
    <property type="project" value="TreeGrafter"/>
</dbReference>
<name>A0A7R9A6B6_9CRUS</name>
<keyword evidence="2" id="KW-0719">Serine esterase</keyword>
<keyword evidence="7" id="KW-0325">Glycoprotein</keyword>
<evidence type="ECO:0000256" key="9">
    <source>
        <dbReference type="SAM" id="MobiDB-lite"/>
    </source>
</evidence>
<keyword evidence="5" id="KW-0378">Hydrolase</keyword>
<dbReference type="OrthoDB" id="408631at2759"/>
<dbReference type="PROSITE" id="PS51999">
    <property type="entry name" value="ZF_GRF"/>
    <property type="match status" value="1"/>
</dbReference>
<keyword evidence="3" id="KW-0479">Metal-binding</keyword>
<gene>
    <name evidence="11" type="ORF">DSTB1V02_LOCUS5069</name>
</gene>
<feature type="compositionally biased region" description="Polar residues" evidence="9">
    <location>
        <begin position="200"/>
        <end position="209"/>
    </location>
</feature>
<evidence type="ECO:0000256" key="8">
    <source>
        <dbReference type="PROSITE-ProRule" id="PRU01343"/>
    </source>
</evidence>
<accession>A0A7R9A6B6</accession>
<evidence type="ECO:0000256" key="2">
    <source>
        <dbReference type="ARBA" id="ARBA00022487"/>
    </source>
</evidence>